<comment type="caution">
    <text evidence="1">The sequence shown here is derived from an EMBL/GenBank/DDBJ whole genome shotgun (WGS) entry which is preliminary data.</text>
</comment>
<protein>
    <submittedName>
        <fullName evidence="1">Uncharacterized protein</fullName>
    </submittedName>
</protein>
<reference evidence="1 2" key="1">
    <citation type="submission" date="2015-01" db="EMBL/GenBank/DDBJ databases">
        <title>Erwinia tracheiphila.</title>
        <authorList>
            <person name="Shapiro L.R."/>
        </authorList>
    </citation>
    <scope>NUCLEOTIDE SEQUENCE [LARGE SCALE GENOMIC DNA]</scope>
    <source>
        <strain evidence="1 2">BuffGH</strain>
    </source>
</reference>
<evidence type="ECO:0000313" key="2">
    <source>
        <dbReference type="Proteomes" id="UP000033924"/>
    </source>
</evidence>
<gene>
    <name evidence="1" type="ORF">SY86_25170</name>
</gene>
<name>A0A0M2KAJ6_9GAMM</name>
<evidence type="ECO:0000313" key="1">
    <source>
        <dbReference type="EMBL" id="KKF34273.1"/>
    </source>
</evidence>
<accession>A0A0M2KAJ6</accession>
<organism evidence="1 2">
    <name type="scientific">Erwinia tracheiphila</name>
    <dbReference type="NCBI Taxonomy" id="65700"/>
    <lineage>
        <taxon>Bacteria</taxon>
        <taxon>Pseudomonadati</taxon>
        <taxon>Pseudomonadota</taxon>
        <taxon>Gammaproteobacteria</taxon>
        <taxon>Enterobacterales</taxon>
        <taxon>Erwiniaceae</taxon>
        <taxon>Erwinia</taxon>
    </lineage>
</organism>
<dbReference type="AlphaFoldDB" id="A0A0M2KAJ6"/>
<keyword evidence="2" id="KW-1185">Reference proteome</keyword>
<dbReference type="Proteomes" id="UP000033924">
    <property type="component" value="Unassembled WGS sequence"/>
</dbReference>
<proteinExistence type="predicted"/>
<sequence>MIVDSILNDQNKTVTSKSAGRFAKVIDIVSKDGKGIRYSKDGKLIGFLETQENEKIKCPTGQLARQRKRCLRYI</sequence>
<dbReference type="EMBL" id="JXNU01000005">
    <property type="protein sequence ID" value="KKF34273.1"/>
    <property type="molecule type" value="Genomic_DNA"/>
</dbReference>